<dbReference type="Gene3D" id="3.90.1200.10">
    <property type="match status" value="1"/>
</dbReference>
<reference evidence="2 3" key="1">
    <citation type="submission" date="2024-09" db="EMBL/GenBank/DDBJ databases">
        <authorList>
            <person name="Sun Q."/>
            <person name="Mori K."/>
        </authorList>
    </citation>
    <scope>NUCLEOTIDE SEQUENCE [LARGE SCALE GENOMIC DNA]</scope>
    <source>
        <strain evidence="2 3">TBRC 3947</strain>
    </source>
</reference>
<gene>
    <name evidence="2" type="ORF">ACFFIA_18535</name>
</gene>
<dbReference type="Proteomes" id="UP001589867">
    <property type="component" value="Unassembled WGS sequence"/>
</dbReference>
<evidence type="ECO:0000313" key="3">
    <source>
        <dbReference type="Proteomes" id="UP001589867"/>
    </source>
</evidence>
<name>A0ABV6M4Q0_9ACTN</name>
<accession>A0ABV6M4Q0</accession>
<keyword evidence="3" id="KW-1185">Reference proteome</keyword>
<dbReference type="RefSeq" id="WP_377252638.1">
    <property type="nucleotide sequence ID" value="NZ_JBHLUH010000037.1"/>
</dbReference>
<dbReference type="PANTHER" id="PTHR22603:SF66">
    <property type="entry name" value="ETHANOLAMINE KINASE"/>
    <property type="match status" value="1"/>
</dbReference>
<sequence length="307" mass="33262">MLRVLEPAVSAAGLGVPPPLEIDNTLLAAESGVGARVFEVLPDVPALVLEFLPGQTLDSAAVREPAMIPRIAAACRRLHAGPRFGNDFDIIAKLYELLDVCRHHDLPLPDGYLERLSIVEHVRAALGILPLPTVPCHNDLLAENFIDTSAEDGVLRSERRDDDGPSPCPRPASERRGSLRIVDYQLSGNNDPAFELGDIAAEADFDPDQAADLTAAYFGAETTPTLVARVRLNLLLSNVTWTLWFSVHHGLLSDRDTAHQAAQSSQGSTFDYWAEAADKWGQACRDMDAPDLGRLLQAVAGRTSLHP</sequence>
<feature type="region of interest" description="Disordered" evidence="1">
    <location>
        <begin position="152"/>
        <end position="174"/>
    </location>
</feature>
<evidence type="ECO:0000256" key="1">
    <source>
        <dbReference type="SAM" id="MobiDB-lite"/>
    </source>
</evidence>
<evidence type="ECO:0000313" key="2">
    <source>
        <dbReference type="EMBL" id="MFC0529658.1"/>
    </source>
</evidence>
<dbReference type="Pfam" id="PF01633">
    <property type="entry name" value="Choline_kinase"/>
    <property type="match status" value="1"/>
</dbReference>
<dbReference type="PANTHER" id="PTHR22603">
    <property type="entry name" value="CHOLINE/ETHANOALAMINE KINASE"/>
    <property type="match status" value="1"/>
</dbReference>
<protein>
    <submittedName>
        <fullName evidence="2">Phosphotransferase</fullName>
    </submittedName>
</protein>
<dbReference type="SUPFAM" id="SSF56112">
    <property type="entry name" value="Protein kinase-like (PK-like)"/>
    <property type="match status" value="1"/>
</dbReference>
<comment type="caution">
    <text evidence="2">The sequence shown here is derived from an EMBL/GenBank/DDBJ whole genome shotgun (WGS) entry which is preliminary data.</text>
</comment>
<proteinExistence type="predicted"/>
<dbReference type="EMBL" id="JBHLUH010000037">
    <property type="protein sequence ID" value="MFC0529658.1"/>
    <property type="molecule type" value="Genomic_DNA"/>
</dbReference>
<organism evidence="2 3">
    <name type="scientific">Phytohabitans kaempferiae</name>
    <dbReference type="NCBI Taxonomy" id="1620943"/>
    <lineage>
        <taxon>Bacteria</taxon>
        <taxon>Bacillati</taxon>
        <taxon>Actinomycetota</taxon>
        <taxon>Actinomycetes</taxon>
        <taxon>Micromonosporales</taxon>
        <taxon>Micromonosporaceae</taxon>
    </lineage>
</organism>
<feature type="compositionally biased region" description="Basic and acidic residues" evidence="1">
    <location>
        <begin position="153"/>
        <end position="163"/>
    </location>
</feature>
<dbReference type="InterPro" id="IPR011009">
    <property type="entry name" value="Kinase-like_dom_sf"/>
</dbReference>